<comment type="subunit">
    <text evidence="2">Homodimer.</text>
</comment>
<dbReference type="PANTHER" id="PTHR21139:SF2">
    <property type="entry name" value="TRIOSEPHOSPHATE ISOMERASE"/>
    <property type="match status" value="1"/>
</dbReference>
<dbReference type="SUPFAM" id="SSF51351">
    <property type="entry name" value="Triosephosphate isomerase (TIM)"/>
    <property type="match status" value="1"/>
</dbReference>
<dbReference type="UniPathway" id="UPA00109">
    <property type="reaction ID" value="UER00189"/>
</dbReference>
<evidence type="ECO:0000313" key="6">
    <source>
        <dbReference type="Proteomes" id="UP000028524"/>
    </source>
</evidence>
<evidence type="ECO:0000256" key="3">
    <source>
        <dbReference type="ARBA" id="ARBA00023235"/>
    </source>
</evidence>
<protein>
    <recommendedName>
        <fullName evidence="4">Triosephosphate isomerase</fullName>
        <ecNumber evidence="4">5.3.1.1</ecNumber>
    </recommendedName>
</protein>
<evidence type="ECO:0000313" key="5">
    <source>
        <dbReference type="EMBL" id="KFA60337.1"/>
    </source>
</evidence>
<dbReference type="STRING" id="1283841.A0A084Q8Q2"/>
<dbReference type="PANTHER" id="PTHR21139">
    <property type="entry name" value="TRIOSEPHOSPHATE ISOMERASE"/>
    <property type="match status" value="1"/>
</dbReference>
<keyword evidence="3 4" id="KW-0413">Isomerase</keyword>
<comment type="pathway">
    <text evidence="4">Carbohydrate biosynthesis; gluconeogenesis.</text>
</comment>
<keyword evidence="4" id="KW-0312">Gluconeogenesis</keyword>
<organism evidence="5 6">
    <name type="scientific">Stachybotrys chlorohalonatus (strain IBT 40285)</name>
    <dbReference type="NCBI Taxonomy" id="1283841"/>
    <lineage>
        <taxon>Eukaryota</taxon>
        <taxon>Fungi</taxon>
        <taxon>Dikarya</taxon>
        <taxon>Ascomycota</taxon>
        <taxon>Pezizomycotina</taxon>
        <taxon>Sordariomycetes</taxon>
        <taxon>Hypocreomycetidae</taxon>
        <taxon>Hypocreales</taxon>
        <taxon>Stachybotryaceae</taxon>
        <taxon>Stachybotrys</taxon>
    </lineage>
</organism>
<dbReference type="EMBL" id="KL660934">
    <property type="protein sequence ID" value="KFA60337.1"/>
    <property type="molecule type" value="Genomic_DNA"/>
</dbReference>
<comment type="pathway">
    <text evidence="4">Carbohydrate degradation; glycolysis; D-glyceraldehyde 3-phosphate from glycerone phosphate: step 1/1.</text>
</comment>
<dbReference type="Gene3D" id="3.20.20.70">
    <property type="entry name" value="Aldolase class I"/>
    <property type="match status" value="1"/>
</dbReference>
<proteinExistence type="inferred from homology"/>
<dbReference type="PROSITE" id="PS51440">
    <property type="entry name" value="TIM_2"/>
    <property type="match status" value="1"/>
</dbReference>
<dbReference type="GO" id="GO:0004807">
    <property type="term" value="F:triose-phosphate isomerase activity"/>
    <property type="evidence" value="ECO:0007669"/>
    <property type="project" value="UniProtKB-EC"/>
</dbReference>
<dbReference type="GO" id="GO:0006096">
    <property type="term" value="P:glycolytic process"/>
    <property type="evidence" value="ECO:0007669"/>
    <property type="project" value="UniProtKB-UniPathway"/>
</dbReference>
<dbReference type="InterPro" id="IPR000652">
    <property type="entry name" value="Triosephosphate_isomerase"/>
</dbReference>
<evidence type="ECO:0000256" key="2">
    <source>
        <dbReference type="ARBA" id="ARBA00011738"/>
    </source>
</evidence>
<accession>A0A084Q8Q2</accession>
<dbReference type="InterPro" id="IPR013785">
    <property type="entry name" value="Aldolase_TIM"/>
</dbReference>
<dbReference type="OMA" id="QDCFWES"/>
<dbReference type="InParanoid" id="A0A084Q8Q2"/>
<name>A0A084Q8Q2_STAC4</name>
<dbReference type="CDD" id="cd00311">
    <property type="entry name" value="TIM"/>
    <property type="match status" value="1"/>
</dbReference>
<gene>
    <name evidence="5" type="ORF">S40285_06031</name>
</gene>
<dbReference type="OrthoDB" id="6715177at2759"/>
<dbReference type="InterPro" id="IPR035990">
    <property type="entry name" value="TIM_sf"/>
</dbReference>
<keyword evidence="6" id="KW-1185">Reference proteome</keyword>
<dbReference type="UniPathway" id="UPA00138"/>
<dbReference type="GO" id="GO:0005829">
    <property type="term" value="C:cytosol"/>
    <property type="evidence" value="ECO:0007669"/>
    <property type="project" value="TreeGrafter"/>
</dbReference>
<dbReference type="Pfam" id="PF00121">
    <property type="entry name" value="TIM"/>
    <property type="match status" value="1"/>
</dbReference>
<dbReference type="AlphaFoldDB" id="A0A084Q8Q2"/>
<sequence>MTRPIAETRGAESFFHQRINASTIIIRAKITTLQRRSPYLATICAMASSGSRRLIGLSTKMYFSLTRSRDFTSSLISQLGSVPSDALSRIDIFILPDFIALPTTVSQLRASDSPASTIIWPGAQDCHWEDQGAFTGQVSASVLREAGARIVMVGHAERRRLFGEDDILVAKKAAAVTRNGMVPLVCIGEQTRAGEDSSDSGDVSAAAVRQCAVQVDTVLETLPATTEVILAYEPVWAIGATQPAGVEHILSVVEGIRTLESVRSRSGVTRIVYGGSAGPGLFARLKSGLDGLFLARFGHDPVQFVRTIREVAEA</sequence>
<dbReference type="GO" id="GO:0046166">
    <property type="term" value="P:glyceraldehyde-3-phosphate biosynthetic process"/>
    <property type="evidence" value="ECO:0007669"/>
    <property type="project" value="TreeGrafter"/>
</dbReference>
<comment type="similarity">
    <text evidence="1 4">Belongs to the triosephosphate isomerase family.</text>
</comment>
<comment type="catalytic activity">
    <reaction evidence="4">
        <text>D-glyceraldehyde 3-phosphate = dihydroxyacetone phosphate</text>
        <dbReference type="Rhea" id="RHEA:18585"/>
        <dbReference type="ChEBI" id="CHEBI:57642"/>
        <dbReference type="ChEBI" id="CHEBI:59776"/>
        <dbReference type="EC" id="5.3.1.1"/>
    </reaction>
</comment>
<dbReference type="HOGENOM" id="CLU_024251_2_3_1"/>
<evidence type="ECO:0000256" key="1">
    <source>
        <dbReference type="ARBA" id="ARBA00007422"/>
    </source>
</evidence>
<reference evidence="5 6" key="1">
    <citation type="journal article" date="2014" name="BMC Genomics">
        <title>Comparative genome sequencing reveals chemotype-specific gene clusters in the toxigenic black mold Stachybotrys.</title>
        <authorList>
            <person name="Semeiks J."/>
            <person name="Borek D."/>
            <person name="Otwinowski Z."/>
            <person name="Grishin N.V."/>
        </authorList>
    </citation>
    <scope>NUCLEOTIDE SEQUENCE [LARGE SCALE GENOMIC DNA]</scope>
    <source>
        <strain evidence="5 6">IBT 40285</strain>
    </source>
</reference>
<dbReference type="Proteomes" id="UP000028524">
    <property type="component" value="Unassembled WGS sequence"/>
</dbReference>
<evidence type="ECO:0000256" key="4">
    <source>
        <dbReference type="RuleBase" id="RU363013"/>
    </source>
</evidence>
<dbReference type="GO" id="GO:0006094">
    <property type="term" value="P:gluconeogenesis"/>
    <property type="evidence" value="ECO:0007669"/>
    <property type="project" value="UniProtKB-UniPathway"/>
</dbReference>
<keyword evidence="4" id="KW-0324">Glycolysis</keyword>
<dbReference type="GO" id="GO:0019563">
    <property type="term" value="P:glycerol catabolic process"/>
    <property type="evidence" value="ECO:0007669"/>
    <property type="project" value="TreeGrafter"/>
</dbReference>
<dbReference type="EC" id="5.3.1.1" evidence="4"/>